<dbReference type="GO" id="GO:0046872">
    <property type="term" value="F:metal ion binding"/>
    <property type="evidence" value="ECO:0007669"/>
    <property type="project" value="UniProtKB-KW"/>
</dbReference>
<dbReference type="SFLD" id="SFLDG01129">
    <property type="entry name" value="C1.5:_HAD__Beta-PGM__Phosphata"/>
    <property type="match status" value="1"/>
</dbReference>
<dbReference type="InterPro" id="IPR023198">
    <property type="entry name" value="PGP-like_dom2"/>
</dbReference>
<reference evidence="12 13" key="1">
    <citation type="submission" date="2014-05" db="EMBL/GenBank/DDBJ databases">
        <title>ATOL: Assembling a taxonomically balanced genome-scale reconstruction of the evolutionary history of the Enterobacteriaceae.</title>
        <authorList>
            <person name="Plunkett G.III."/>
            <person name="Neeno-Eckwall E.C."/>
            <person name="Glasner J.D."/>
            <person name="Perna N.T."/>
        </authorList>
    </citation>
    <scope>NUCLEOTIDE SEQUENCE [LARGE SCALE GENOMIC DNA]</scope>
    <source>
        <strain evidence="12 13">ATCC 33320</strain>
    </source>
</reference>
<dbReference type="GO" id="GO:0005829">
    <property type="term" value="C:cytosol"/>
    <property type="evidence" value="ECO:0007669"/>
    <property type="project" value="TreeGrafter"/>
</dbReference>
<dbReference type="HAMAP" id="MF_00495">
    <property type="entry name" value="GPH_hydrolase_bact"/>
    <property type="match status" value="1"/>
</dbReference>
<dbReference type="STRING" id="1006004.GBAG_3827"/>
<keyword evidence="13" id="KW-1185">Reference proteome</keyword>
<accession>A0A085G0U6</accession>
<keyword evidence="10 11" id="KW-0119">Carbohydrate metabolism</keyword>
<dbReference type="Gene3D" id="3.40.50.1000">
    <property type="entry name" value="HAD superfamily/HAD-like"/>
    <property type="match status" value="1"/>
</dbReference>
<feature type="binding site" evidence="11">
    <location>
        <position position="15"/>
    </location>
    <ligand>
        <name>Mg(2+)</name>
        <dbReference type="ChEBI" id="CHEBI:18420"/>
    </ligand>
</feature>
<dbReference type="eggNOG" id="COG0546">
    <property type="taxonomic scope" value="Bacteria"/>
</dbReference>
<sequence>MNKLNKIRGIAFDLDGTLVDTALGLTQAMDQALYALELPTAGEDKVEKWIGNGADVLVQRALTWALKGEEPEADKCRIARKLFDTFYAQTAEEGSFLFPEVATTLAALKEKGLPMGLVTNKPTPFVLPMLEKLGIAHYFSVIIGGDDVENKKPHPEALHKVMEQLNLGADELLFVGDSRNDILAAQAAGCCSIGLTYGYNYGESIELSKPDYVFDHFNDLLPALGLSSKEHQESEHE</sequence>
<dbReference type="InterPro" id="IPR036412">
    <property type="entry name" value="HAD-like_sf"/>
</dbReference>
<comment type="caution">
    <text evidence="12">The sequence shown here is derived from an EMBL/GenBank/DDBJ whole genome shotgun (WGS) entry which is preliminary data.</text>
</comment>
<dbReference type="InterPro" id="IPR050155">
    <property type="entry name" value="HAD-like_hydrolase_sf"/>
</dbReference>
<comment type="cofactor">
    <cofactor evidence="2 11">
        <name>Mg(2+)</name>
        <dbReference type="ChEBI" id="CHEBI:18420"/>
    </cofactor>
</comment>
<comment type="pathway">
    <text evidence="3 11">Organic acid metabolism; glycolate biosynthesis; glycolate from 2-phosphoglycolate: step 1/1.</text>
</comment>
<feature type="active site" description="Nucleophile" evidence="11">
    <location>
        <position position="13"/>
    </location>
</feature>
<evidence type="ECO:0000256" key="3">
    <source>
        <dbReference type="ARBA" id="ARBA00004818"/>
    </source>
</evidence>
<dbReference type="EC" id="3.1.3.18" evidence="5 11"/>
<evidence type="ECO:0000256" key="11">
    <source>
        <dbReference type="HAMAP-Rule" id="MF_00495"/>
    </source>
</evidence>
<dbReference type="InterPro" id="IPR037512">
    <property type="entry name" value="PGPase_prok"/>
</dbReference>
<comment type="subunit">
    <text evidence="11">Monomer.</text>
</comment>
<dbReference type="RefSeq" id="WP_034499125.1">
    <property type="nucleotide sequence ID" value="NZ_JMPI01000066.1"/>
</dbReference>
<dbReference type="Proteomes" id="UP000028653">
    <property type="component" value="Unassembled WGS sequence"/>
</dbReference>
<organism evidence="12 13">
    <name type="scientific">Buttiauxella agrestis ATCC 33320</name>
    <dbReference type="NCBI Taxonomy" id="1006004"/>
    <lineage>
        <taxon>Bacteria</taxon>
        <taxon>Pseudomonadati</taxon>
        <taxon>Pseudomonadota</taxon>
        <taxon>Gammaproteobacteria</taxon>
        <taxon>Enterobacterales</taxon>
        <taxon>Enterobacteriaceae</taxon>
        <taxon>Buttiauxella</taxon>
    </lineage>
</organism>
<comment type="function">
    <text evidence="11">Specifically catalyzes the dephosphorylation of 2-phosphoglycolate. Is involved in the dissimilation of the intracellular 2-phosphoglycolate formed during the DNA repair of 3'-phosphoglycolate ends, a major class of DNA lesions induced by oxidative stress.</text>
</comment>
<dbReference type="GO" id="GO:0005975">
    <property type="term" value="P:carbohydrate metabolic process"/>
    <property type="evidence" value="ECO:0007669"/>
    <property type="project" value="InterPro"/>
</dbReference>
<evidence type="ECO:0000256" key="4">
    <source>
        <dbReference type="ARBA" id="ARBA00006171"/>
    </source>
</evidence>
<dbReference type="PANTHER" id="PTHR43434">
    <property type="entry name" value="PHOSPHOGLYCOLATE PHOSPHATASE"/>
    <property type="match status" value="1"/>
</dbReference>
<evidence type="ECO:0000256" key="7">
    <source>
        <dbReference type="ARBA" id="ARBA00022801"/>
    </source>
</evidence>
<evidence type="ECO:0000256" key="9">
    <source>
        <dbReference type="ARBA" id="ARBA00023214"/>
    </source>
</evidence>
<dbReference type="PANTHER" id="PTHR43434:SF1">
    <property type="entry name" value="PHOSPHOGLYCOLATE PHOSPHATASE"/>
    <property type="match status" value="1"/>
</dbReference>
<dbReference type="Gene3D" id="1.10.150.240">
    <property type="entry name" value="Putative phosphatase, domain 2"/>
    <property type="match status" value="1"/>
</dbReference>
<dbReference type="SFLD" id="SFLDG01135">
    <property type="entry name" value="C1.5.6:_HAD__Beta-PGM__Phospha"/>
    <property type="match status" value="1"/>
</dbReference>
<dbReference type="NCBIfam" id="TIGR01449">
    <property type="entry name" value="PGP_bact"/>
    <property type="match status" value="1"/>
</dbReference>
<dbReference type="NCBIfam" id="TIGR01549">
    <property type="entry name" value="HAD-SF-IA-v1"/>
    <property type="match status" value="1"/>
</dbReference>
<dbReference type="GO" id="GO:0006281">
    <property type="term" value="P:DNA repair"/>
    <property type="evidence" value="ECO:0007669"/>
    <property type="project" value="TreeGrafter"/>
</dbReference>
<evidence type="ECO:0000256" key="8">
    <source>
        <dbReference type="ARBA" id="ARBA00022842"/>
    </source>
</evidence>
<dbReference type="InterPro" id="IPR006439">
    <property type="entry name" value="HAD-SF_hydro_IA"/>
</dbReference>
<dbReference type="InterPro" id="IPR023214">
    <property type="entry name" value="HAD_sf"/>
</dbReference>
<proteinExistence type="inferred from homology"/>
<comment type="catalytic activity">
    <reaction evidence="1 11">
        <text>2-phosphoglycolate + H2O = glycolate + phosphate</text>
        <dbReference type="Rhea" id="RHEA:14369"/>
        <dbReference type="ChEBI" id="CHEBI:15377"/>
        <dbReference type="ChEBI" id="CHEBI:29805"/>
        <dbReference type="ChEBI" id="CHEBI:43474"/>
        <dbReference type="ChEBI" id="CHEBI:58033"/>
        <dbReference type="EC" id="3.1.3.18"/>
    </reaction>
</comment>
<comment type="similarity">
    <text evidence="4 11">Belongs to the HAD-like hydrolase superfamily. CbbY/CbbZ/Gph/YieH family.</text>
</comment>
<gene>
    <name evidence="12" type="primary">gph</name>
    <name evidence="12" type="ORF">GBAG_3827</name>
</gene>
<dbReference type="NCBIfam" id="NF009697">
    <property type="entry name" value="PRK13222.1-4"/>
    <property type="match status" value="1"/>
</dbReference>
<dbReference type="InterPro" id="IPR041492">
    <property type="entry name" value="HAD_2"/>
</dbReference>
<evidence type="ECO:0000256" key="1">
    <source>
        <dbReference type="ARBA" id="ARBA00000830"/>
    </source>
</evidence>
<keyword evidence="7 11" id="KW-0378">Hydrolase</keyword>
<dbReference type="PRINTS" id="PR00413">
    <property type="entry name" value="HADHALOGNASE"/>
</dbReference>
<evidence type="ECO:0000256" key="10">
    <source>
        <dbReference type="ARBA" id="ARBA00023277"/>
    </source>
</evidence>
<keyword evidence="8 11" id="KW-0460">Magnesium</keyword>
<comment type="cofactor">
    <cofactor evidence="11">
        <name>chloride</name>
        <dbReference type="ChEBI" id="CHEBI:17996"/>
    </cofactor>
</comment>
<name>A0A085G0U6_9ENTR</name>
<dbReference type="EMBL" id="JMPI01000066">
    <property type="protein sequence ID" value="KFC77341.1"/>
    <property type="molecule type" value="Genomic_DNA"/>
</dbReference>
<dbReference type="OrthoDB" id="9776368at2"/>
<dbReference type="CDD" id="cd16417">
    <property type="entry name" value="HAD_PGPase"/>
    <property type="match status" value="1"/>
</dbReference>
<feature type="binding site" evidence="11">
    <location>
        <position position="13"/>
    </location>
    <ligand>
        <name>Mg(2+)</name>
        <dbReference type="ChEBI" id="CHEBI:18420"/>
    </ligand>
</feature>
<dbReference type="FunFam" id="3.40.50.1000:FF:000022">
    <property type="entry name" value="Phosphoglycolate phosphatase"/>
    <property type="match status" value="1"/>
</dbReference>
<feature type="binding site" evidence="11">
    <location>
        <position position="177"/>
    </location>
    <ligand>
        <name>Mg(2+)</name>
        <dbReference type="ChEBI" id="CHEBI:18420"/>
    </ligand>
</feature>
<evidence type="ECO:0000256" key="6">
    <source>
        <dbReference type="ARBA" id="ARBA00022723"/>
    </source>
</evidence>
<evidence type="ECO:0000313" key="12">
    <source>
        <dbReference type="EMBL" id="KFC77341.1"/>
    </source>
</evidence>
<protein>
    <recommendedName>
        <fullName evidence="5 11">Phosphoglycolate phosphatase</fullName>
        <shortName evidence="11">PGP</shortName>
        <shortName evidence="11">PGPase</shortName>
        <ecNumber evidence="5 11">3.1.3.18</ecNumber>
    </recommendedName>
</protein>
<dbReference type="SUPFAM" id="SSF56784">
    <property type="entry name" value="HAD-like"/>
    <property type="match status" value="1"/>
</dbReference>
<evidence type="ECO:0000313" key="13">
    <source>
        <dbReference type="Proteomes" id="UP000028653"/>
    </source>
</evidence>
<dbReference type="SFLD" id="SFLDS00003">
    <property type="entry name" value="Haloacid_Dehalogenase"/>
    <property type="match status" value="1"/>
</dbReference>
<dbReference type="GO" id="GO:0046295">
    <property type="term" value="P:glycolate biosynthetic process"/>
    <property type="evidence" value="ECO:0007669"/>
    <property type="project" value="UniProtKB-UniRule"/>
</dbReference>
<evidence type="ECO:0000256" key="5">
    <source>
        <dbReference type="ARBA" id="ARBA00013078"/>
    </source>
</evidence>
<dbReference type="AlphaFoldDB" id="A0A085G0U6"/>
<dbReference type="Pfam" id="PF13419">
    <property type="entry name" value="HAD_2"/>
    <property type="match status" value="1"/>
</dbReference>
<dbReference type="NCBIfam" id="NF009695">
    <property type="entry name" value="PRK13222.1-2"/>
    <property type="match status" value="1"/>
</dbReference>
<keyword evidence="6 11" id="KW-0479">Metal-binding</keyword>
<dbReference type="UniPathway" id="UPA00865">
    <property type="reaction ID" value="UER00834"/>
</dbReference>
<keyword evidence="9 11" id="KW-0868">Chloride</keyword>
<dbReference type="NCBIfam" id="TIGR01509">
    <property type="entry name" value="HAD-SF-IA-v3"/>
    <property type="match status" value="1"/>
</dbReference>
<dbReference type="GO" id="GO:0008967">
    <property type="term" value="F:phosphoglycolate phosphatase activity"/>
    <property type="evidence" value="ECO:0007669"/>
    <property type="project" value="UniProtKB-UniRule"/>
</dbReference>
<evidence type="ECO:0000256" key="2">
    <source>
        <dbReference type="ARBA" id="ARBA00001946"/>
    </source>
</evidence>